<gene>
    <name evidence="2" type="ORF">WH47_05851</name>
</gene>
<feature type="signal peptide" evidence="1">
    <location>
        <begin position="1"/>
        <end position="22"/>
    </location>
</feature>
<evidence type="ECO:0000256" key="1">
    <source>
        <dbReference type="SAM" id="SignalP"/>
    </source>
</evidence>
<name>A0A0L7QTI0_9HYME</name>
<evidence type="ECO:0000313" key="2">
    <source>
        <dbReference type="EMBL" id="KOC61962.1"/>
    </source>
</evidence>
<organism evidence="2 3">
    <name type="scientific">Habropoda laboriosa</name>
    <dbReference type="NCBI Taxonomy" id="597456"/>
    <lineage>
        <taxon>Eukaryota</taxon>
        <taxon>Metazoa</taxon>
        <taxon>Ecdysozoa</taxon>
        <taxon>Arthropoda</taxon>
        <taxon>Hexapoda</taxon>
        <taxon>Insecta</taxon>
        <taxon>Pterygota</taxon>
        <taxon>Neoptera</taxon>
        <taxon>Endopterygota</taxon>
        <taxon>Hymenoptera</taxon>
        <taxon>Apocrita</taxon>
        <taxon>Aculeata</taxon>
        <taxon>Apoidea</taxon>
        <taxon>Anthophila</taxon>
        <taxon>Apidae</taxon>
        <taxon>Habropoda</taxon>
    </lineage>
</organism>
<dbReference type="Proteomes" id="UP000053825">
    <property type="component" value="Unassembled WGS sequence"/>
</dbReference>
<keyword evidence="3" id="KW-1185">Reference proteome</keyword>
<dbReference type="OrthoDB" id="6436512at2759"/>
<evidence type="ECO:0000313" key="3">
    <source>
        <dbReference type="Proteomes" id="UP000053825"/>
    </source>
</evidence>
<dbReference type="EMBL" id="KQ414741">
    <property type="protein sequence ID" value="KOC61962.1"/>
    <property type="molecule type" value="Genomic_DNA"/>
</dbReference>
<accession>A0A0L7QTI0</accession>
<reference evidence="2 3" key="1">
    <citation type="submission" date="2015-07" db="EMBL/GenBank/DDBJ databases">
        <title>The genome of Habropoda laboriosa.</title>
        <authorList>
            <person name="Pan H."/>
            <person name="Kapheim K."/>
        </authorList>
    </citation>
    <scope>NUCLEOTIDE SEQUENCE [LARGE SCALE GENOMIC DNA]</scope>
    <source>
        <strain evidence="2">0110345459</strain>
    </source>
</reference>
<dbReference type="PROSITE" id="PS51257">
    <property type="entry name" value="PROKAR_LIPOPROTEIN"/>
    <property type="match status" value="1"/>
</dbReference>
<proteinExistence type="predicted"/>
<sequence length="228" mass="25481">MENSIKLAVTLLLFSMVLSCKSQDNNAHKTTKRSHSKIFGKHPSNGLITFNSEDQKLRIDWAVTIPFISIPFDHKIGEHGEVSPLLNVNTKALGIVGLMTTLFTVVSPLFSKKHHQFNYRSEDNTQWLQMGNTINEMIFGNNYVAPCMQRIVCSVVSVAMNTDNPTSTDKIIDGLSSHKWFKDVTNGTIIQDAVVAARKGNHNCAHIYKECSITPKLLNTMMNEFGIV</sequence>
<keyword evidence="1" id="KW-0732">Signal</keyword>
<protein>
    <submittedName>
        <fullName evidence="2">Uncharacterized protein</fullName>
    </submittedName>
</protein>
<dbReference type="AlphaFoldDB" id="A0A0L7QTI0"/>
<feature type="chain" id="PRO_5005574831" evidence="1">
    <location>
        <begin position="23"/>
        <end position="228"/>
    </location>
</feature>